<accession>A0A0L0HSY6</accession>
<evidence type="ECO:0000313" key="3">
    <source>
        <dbReference type="EMBL" id="KND04471.1"/>
    </source>
</evidence>
<dbReference type="VEuPathDB" id="FungiDB:SPPG_00198"/>
<keyword evidence="4" id="KW-1185">Reference proteome</keyword>
<feature type="compositionally biased region" description="Polar residues" evidence="2">
    <location>
        <begin position="1"/>
        <end position="11"/>
    </location>
</feature>
<evidence type="ECO:0000313" key="4">
    <source>
        <dbReference type="Proteomes" id="UP000053201"/>
    </source>
</evidence>
<evidence type="ECO:0000256" key="1">
    <source>
        <dbReference type="SAM" id="Coils"/>
    </source>
</evidence>
<dbReference type="InParanoid" id="A0A0L0HSY6"/>
<feature type="region of interest" description="Disordered" evidence="2">
    <location>
        <begin position="1"/>
        <end position="24"/>
    </location>
</feature>
<reference evidence="3 4" key="1">
    <citation type="submission" date="2009-08" db="EMBL/GenBank/DDBJ databases">
        <title>The Genome Sequence of Spizellomyces punctatus strain DAOM BR117.</title>
        <authorList>
            <consortium name="The Broad Institute Genome Sequencing Platform"/>
            <person name="Russ C."/>
            <person name="Cuomo C."/>
            <person name="Shea T."/>
            <person name="Young S.K."/>
            <person name="Zeng Q."/>
            <person name="Koehrsen M."/>
            <person name="Haas B."/>
            <person name="Borodovsky M."/>
            <person name="Guigo R."/>
            <person name="Alvarado L."/>
            <person name="Berlin A."/>
            <person name="Bochicchio J."/>
            <person name="Borenstein D."/>
            <person name="Chapman S."/>
            <person name="Chen Z."/>
            <person name="Engels R."/>
            <person name="Freedman E."/>
            <person name="Gellesch M."/>
            <person name="Goldberg J."/>
            <person name="Griggs A."/>
            <person name="Gujja S."/>
            <person name="Heiman D."/>
            <person name="Hepburn T."/>
            <person name="Howarth C."/>
            <person name="Jen D."/>
            <person name="Larson L."/>
            <person name="Lewis B."/>
            <person name="Mehta T."/>
            <person name="Park D."/>
            <person name="Pearson M."/>
            <person name="Roberts A."/>
            <person name="Saif S."/>
            <person name="Shenoy N."/>
            <person name="Sisk P."/>
            <person name="Stolte C."/>
            <person name="Sykes S."/>
            <person name="Thomson T."/>
            <person name="Walk T."/>
            <person name="White J."/>
            <person name="Yandava C."/>
            <person name="Burger G."/>
            <person name="Gray M.W."/>
            <person name="Holland P.W.H."/>
            <person name="King N."/>
            <person name="Lang F.B.F."/>
            <person name="Roger A.J."/>
            <person name="Ruiz-Trillo I."/>
            <person name="Lander E."/>
            <person name="Nusbaum C."/>
        </authorList>
    </citation>
    <scope>NUCLEOTIDE SEQUENCE [LARGE SCALE GENOMIC DNA]</scope>
    <source>
        <strain evidence="3 4">DAOM BR117</strain>
    </source>
</reference>
<dbReference type="AlphaFoldDB" id="A0A0L0HSY6"/>
<evidence type="ECO:0000256" key="2">
    <source>
        <dbReference type="SAM" id="MobiDB-lite"/>
    </source>
</evidence>
<name>A0A0L0HSY6_SPIPD</name>
<dbReference type="EMBL" id="KQ257450">
    <property type="protein sequence ID" value="KND04471.1"/>
    <property type="molecule type" value="Genomic_DNA"/>
</dbReference>
<proteinExistence type="predicted"/>
<gene>
    <name evidence="3" type="ORF">SPPG_00198</name>
</gene>
<dbReference type="OrthoDB" id="10391214at2759"/>
<feature type="coiled-coil region" evidence="1">
    <location>
        <begin position="128"/>
        <end position="237"/>
    </location>
</feature>
<dbReference type="RefSeq" id="XP_016612510.1">
    <property type="nucleotide sequence ID" value="XM_016748531.1"/>
</dbReference>
<dbReference type="Proteomes" id="UP000053201">
    <property type="component" value="Unassembled WGS sequence"/>
</dbReference>
<sequence>MTTELSTSRGTVDSREERLNPSVHPLSFTLNPGAVEFVPTQQQGPAEIPWWENAVEKLKKELAHGWEQEKQRLIESFKNENETRQQAWNREKEQLEKINADTVAMMKTEKEKSKLVWEELEKINNHTVATLKREKEQLELAWEEEKKKTRKSHLEELSKVKGKLAEVEQQYQQEVASKETLQQEMNALKQNLNNYRMNEENLKKMLEEQRSGLAAAKHDIEEIARTSERQVQEERERSLSQYGLLIERCLDMTFGCAALMKQRKALPDEVKSLMQGLVGETMSAAFRYKNTVASLKEGSVPVEGLCVW</sequence>
<protein>
    <submittedName>
        <fullName evidence="3">Uncharacterized protein</fullName>
    </submittedName>
</protein>
<organism evidence="3 4">
    <name type="scientific">Spizellomyces punctatus (strain DAOM BR117)</name>
    <dbReference type="NCBI Taxonomy" id="645134"/>
    <lineage>
        <taxon>Eukaryota</taxon>
        <taxon>Fungi</taxon>
        <taxon>Fungi incertae sedis</taxon>
        <taxon>Chytridiomycota</taxon>
        <taxon>Chytridiomycota incertae sedis</taxon>
        <taxon>Chytridiomycetes</taxon>
        <taxon>Spizellomycetales</taxon>
        <taxon>Spizellomycetaceae</taxon>
        <taxon>Spizellomyces</taxon>
    </lineage>
</organism>
<keyword evidence="1" id="KW-0175">Coiled coil</keyword>
<dbReference type="GeneID" id="27683943"/>